<keyword evidence="2" id="KW-0276">Fatty acid metabolism</keyword>
<dbReference type="InterPro" id="IPR001753">
    <property type="entry name" value="Enoyl-CoA_hydra/iso"/>
</dbReference>
<evidence type="ECO:0000256" key="1">
    <source>
        <dbReference type="ARBA" id="ARBA00004173"/>
    </source>
</evidence>
<organism evidence="8 9">
    <name type="scientific">Ranatra chinensis</name>
    <dbReference type="NCBI Taxonomy" id="642074"/>
    <lineage>
        <taxon>Eukaryota</taxon>
        <taxon>Metazoa</taxon>
        <taxon>Ecdysozoa</taxon>
        <taxon>Arthropoda</taxon>
        <taxon>Hexapoda</taxon>
        <taxon>Insecta</taxon>
        <taxon>Pterygota</taxon>
        <taxon>Neoptera</taxon>
        <taxon>Paraneoptera</taxon>
        <taxon>Hemiptera</taxon>
        <taxon>Heteroptera</taxon>
        <taxon>Panheteroptera</taxon>
        <taxon>Nepomorpha</taxon>
        <taxon>Nepidae</taxon>
        <taxon>Ranatrinae</taxon>
        <taxon>Ranatra</taxon>
    </lineage>
</organism>
<evidence type="ECO:0000256" key="4">
    <source>
        <dbReference type="ARBA" id="ARBA00023098"/>
    </source>
</evidence>
<keyword evidence="9" id="KW-1185">Reference proteome</keyword>
<comment type="function">
    <text evidence="6">May play a role in fatty acid biosynthesis and insulin sensitivity.</text>
</comment>
<evidence type="ECO:0000256" key="5">
    <source>
        <dbReference type="ARBA" id="ARBA00023128"/>
    </source>
</evidence>
<dbReference type="SUPFAM" id="SSF52096">
    <property type="entry name" value="ClpP/crotonase"/>
    <property type="match status" value="1"/>
</dbReference>
<comment type="caution">
    <text evidence="8">The sequence shown here is derived from an EMBL/GenBank/DDBJ whole genome shotgun (WGS) entry which is preliminary data.</text>
</comment>
<keyword evidence="5" id="KW-0496">Mitochondrion</keyword>
<keyword evidence="4" id="KW-0443">Lipid metabolism</keyword>
<protein>
    <recommendedName>
        <fullName evidence="7">Enoyl-CoA hydratase domain-containing protein 3, mitochondrial</fullName>
    </recommendedName>
</protein>
<evidence type="ECO:0000313" key="8">
    <source>
        <dbReference type="EMBL" id="KAL1131283.1"/>
    </source>
</evidence>
<evidence type="ECO:0000256" key="6">
    <source>
        <dbReference type="ARBA" id="ARBA00037410"/>
    </source>
</evidence>
<reference evidence="8 9" key="1">
    <citation type="submission" date="2024-07" db="EMBL/GenBank/DDBJ databases">
        <title>Chromosome-level genome assembly of the water stick insect Ranatra chinensis (Heteroptera: Nepidae).</title>
        <authorList>
            <person name="Liu X."/>
        </authorList>
    </citation>
    <scope>NUCLEOTIDE SEQUENCE [LARGE SCALE GENOMIC DNA]</scope>
    <source>
        <strain evidence="8">Cailab_2021Rc</strain>
        <tissue evidence="8">Muscle</tissue>
    </source>
</reference>
<dbReference type="GO" id="GO:0006631">
    <property type="term" value="P:fatty acid metabolic process"/>
    <property type="evidence" value="ECO:0007669"/>
    <property type="project" value="UniProtKB-KW"/>
</dbReference>
<dbReference type="InterPro" id="IPR014748">
    <property type="entry name" value="Enoyl-CoA_hydra_C"/>
</dbReference>
<dbReference type="InterPro" id="IPR052377">
    <property type="entry name" value="Mitochondrial_ECH-domain"/>
</dbReference>
<sequence length="192" mass="20941">MVQSILSAVMKDETDPKLRCIVLTAEGNVFSGGHNLKHLAINDGRAVFEHFNVLMQKIIESPVPVIASVDGLAAAAGCQLVAQCDIAICTETSSFSTPGANFGVFCSTPGVALVRNVPRKLAAYMLFTGCPITAEVAQKHGLVSHVLKNHDELEREINRIIDTIKAKSRSVVELGKRFLYKQLDMELKMAYR</sequence>
<dbReference type="Proteomes" id="UP001558652">
    <property type="component" value="Unassembled WGS sequence"/>
</dbReference>
<comment type="subcellular location">
    <subcellularLocation>
        <location evidence="1">Mitochondrion</location>
    </subcellularLocation>
</comment>
<dbReference type="EMBL" id="JBFDAA010000006">
    <property type="protein sequence ID" value="KAL1131283.1"/>
    <property type="molecule type" value="Genomic_DNA"/>
</dbReference>
<dbReference type="GO" id="GO:0005739">
    <property type="term" value="C:mitochondrion"/>
    <property type="evidence" value="ECO:0007669"/>
    <property type="project" value="UniProtKB-SubCell"/>
</dbReference>
<dbReference type="AlphaFoldDB" id="A0ABD0YJ19"/>
<evidence type="ECO:0000256" key="3">
    <source>
        <dbReference type="ARBA" id="ARBA00022946"/>
    </source>
</evidence>
<evidence type="ECO:0000256" key="2">
    <source>
        <dbReference type="ARBA" id="ARBA00022832"/>
    </source>
</evidence>
<dbReference type="CDD" id="cd06558">
    <property type="entry name" value="crotonase-like"/>
    <property type="match status" value="1"/>
</dbReference>
<evidence type="ECO:0000256" key="7">
    <source>
        <dbReference type="ARBA" id="ARBA00040545"/>
    </source>
</evidence>
<proteinExistence type="predicted"/>
<dbReference type="Pfam" id="PF00378">
    <property type="entry name" value="ECH_1"/>
    <property type="match status" value="1"/>
</dbReference>
<name>A0ABD0YJ19_9HEMI</name>
<dbReference type="InterPro" id="IPR029045">
    <property type="entry name" value="ClpP/crotonase-like_dom_sf"/>
</dbReference>
<dbReference type="PANTHER" id="PTHR43602">
    <property type="match status" value="1"/>
</dbReference>
<accession>A0ABD0YJ19</accession>
<dbReference type="PANTHER" id="PTHR43602:SF1">
    <property type="entry name" value="ENOYL-COA HYDRATASE DOMAIN-CONTAINING PROTEIN 3, MITOCHONDRIAL"/>
    <property type="match status" value="1"/>
</dbReference>
<dbReference type="Gene3D" id="1.10.12.10">
    <property type="entry name" value="Lyase 2-enoyl-coa Hydratase, Chain A, domain 2"/>
    <property type="match status" value="1"/>
</dbReference>
<gene>
    <name evidence="8" type="ORF">AAG570_010901</name>
</gene>
<evidence type="ECO:0000313" key="9">
    <source>
        <dbReference type="Proteomes" id="UP001558652"/>
    </source>
</evidence>
<dbReference type="Gene3D" id="3.90.226.10">
    <property type="entry name" value="2-enoyl-CoA Hydratase, Chain A, domain 1"/>
    <property type="match status" value="1"/>
</dbReference>
<keyword evidence="3" id="KW-0809">Transit peptide</keyword>